<evidence type="ECO:0000259" key="3">
    <source>
        <dbReference type="Pfam" id="PF24802"/>
    </source>
</evidence>
<accession>A0A2P4ZG17</accession>
<dbReference type="Pfam" id="PF24802">
    <property type="entry name" value="DUF7703"/>
    <property type="match status" value="1"/>
</dbReference>
<keyword evidence="2" id="KW-1133">Transmembrane helix</keyword>
<feature type="transmembrane region" description="Helical" evidence="2">
    <location>
        <begin position="83"/>
        <end position="109"/>
    </location>
</feature>
<dbReference type="GeneID" id="29985456"/>
<feature type="transmembrane region" description="Helical" evidence="2">
    <location>
        <begin position="201"/>
        <end position="222"/>
    </location>
</feature>
<reference evidence="4 5" key="1">
    <citation type="journal article" date="2016" name="Genome Announc.">
        <title>Draft Whole-Genome Sequence of Trichoderma gamsii T6085, a Promising Biocontrol Agent of Fusarium Head Blight on Wheat.</title>
        <authorList>
            <person name="Baroncelli R."/>
            <person name="Zapparata A."/>
            <person name="Piaggeschi G."/>
            <person name="Sarrocco S."/>
            <person name="Vannacci G."/>
        </authorList>
    </citation>
    <scope>NUCLEOTIDE SEQUENCE [LARGE SCALE GENOMIC DNA]</scope>
    <source>
        <strain evidence="4 5">T6085</strain>
    </source>
</reference>
<dbReference type="STRING" id="398673.A0A2P4ZG17"/>
<evidence type="ECO:0000256" key="2">
    <source>
        <dbReference type="SAM" id="Phobius"/>
    </source>
</evidence>
<dbReference type="AlphaFoldDB" id="A0A2P4ZG17"/>
<gene>
    <name evidence="4" type="ORF">TGAM01_v207763</name>
</gene>
<keyword evidence="2" id="KW-0812">Transmembrane</keyword>
<sequence>MTFLLRTRSFGAGNDGINQTDLTIIIVFLSLALYNVLELLCIIWGTFKRYAGLYFWSFLIATLGIALSCVGFCIKFFGPNSLGYLSCTLSLTGWVAMVTGQSFVLWSRLHLVLRNKRRLKIIMWIIIFNAVVCHGMVIPLVYGSFSNNPEIFDEPYQVTERIEIIVFFLQETMLSSIYIYETAKLLRSGSALGKRRSIRRVLKNLILVNILVIVLDTTILVLEFANLYNFQISYKPFAYSVKLKLEFTVLNRLVELTAGGRDSHANGHGDFSSGSSGGRNNSNASDILDNFNSNKSICGGSYHAYARGGCSDNPPQPTPSEVENGNVVMMTTAITVRREKVHGTEIRSKKSSEEKSPGESTSGTSKDTADNSTERSSSQSDLTKVNSI</sequence>
<feature type="transmembrane region" description="Helical" evidence="2">
    <location>
        <begin position="162"/>
        <end position="180"/>
    </location>
</feature>
<feature type="region of interest" description="Disordered" evidence="1">
    <location>
        <begin position="264"/>
        <end position="286"/>
    </location>
</feature>
<name>A0A2P4ZG17_9HYPO</name>
<feature type="compositionally biased region" description="Basic and acidic residues" evidence="1">
    <location>
        <begin position="336"/>
        <end position="357"/>
    </location>
</feature>
<protein>
    <recommendedName>
        <fullName evidence="3">DUF7703 domain-containing protein</fullName>
    </recommendedName>
</protein>
<dbReference type="PANTHER" id="PTHR37013:SF7">
    <property type="entry name" value="INTEGRAL MEMBRANE PROTEIN"/>
    <property type="match status" value="1"/>
</dbReference>
<dbReference type="EMBL" id="JPDN02000030">
    <property type="protein sequence ID" value="PON23236.1"/>
    <property type="molecule type" value="Genomic_DNA"/>
</dbReference>
<evidence type="ECO:0000256" key="1">
    <source>
        <dbReference type="SAM" id="MobiDB-lite"/>
    </source>
</evidence>
<dbReference type="InterPro" id="IPR056120">
    <property type="entry name" value="DUF7703"/>
</dbReference>
<proteinExistence type="predicted"/>
<feature type="transmembrane region" description="Helical" evidence="2">
    <location>
        <begin position="54"/>
        <end position="77"/>
    </location>
</feature>
<feature type="transmembrane region" description="Helical" evidence="2">
    <location>
        <begin position="24"/>
        <end position="47"/>
    </location>
</feature>
<dbReference type="PANTHER" id="PTHR37013">
    <property type="entry name" value="INTEGRAL MEMBRANE PROTEIN (AFU_ORTHOLOGUE AFUA_1G05950)-RELATED"/>
    <property type="match status" value="1"/>
</dbReference>
<dbReference type="Proteomes" id="UP000054821">
    <property type="component" value="Unassembled WGS sequence"/>
</dbReference>
<feature type="compositionally biased region" description="Polar residues" evidence="1">
    <location>
        <begin position="374"/>
        <end position="388"/>
    </location>
</feature>
<feature type="compositionally biased region" description="Low complexity" evidence="1">
    <location>
        <begin position="268"/>
        <end position="285"/>
    </location>
</feature>
<keyword evidence="2" id="KW-0472">Membrane</keyword>
<evidence type="ECO:0000313" key="4">
    <source>
        <dbReference type="EMBL" id="PON23236.1"/>
    </source>
</evidence>
<organism evidence="4 5">
    <name type="scientific">Trichoderma gamsii</name>
    <dbReference type="NCBI Taxonomy" id="398673"/>
    <lineage>
        <taxon>Eukaryota</taxon>
        <taxon>Fungi</taxon>
        <taxon>Dikarya</taxon>
        <taxon>Ascomycota</taxon>
        <taxon>Pezizomycotina</taxon>
        <taxon>Sordariomycetes</taxon>
        <taxon>Hypocreomycetidae</taxon>
        <taxon>Hypocreales</taxon>
        <taxon>Hypocreaceae</taxon>
        <taxon>Trichoderma</taxon>
    </lineage>
</organism>
<feature type="domain" description="DUF7703" evidence="3">
    <location>
        <begin position="16"/>
        <end position="257"/>
    </location>
</feature>
<evidence type="ECO:0000313" key="5">
    <source>
        <dbReference type="Proteomes" id="UP000054821"/>
    </source>
</evidence>
<keyword evidence="5" id="KW-1185">Reference proteome</keyword>
<feature type="transmembrane region" description="Helical" evidence="2">
    <location>
        <begin position="121"/>
        <end position="142"/>
    </location>
</feature>
<comment type="caution">
    <text evidence="4">The sequence shown here is derived from an EMBL/GenBank/DDBJ whole genome shotgun (WGS) entry which is preliminary data.</text>
</comment>
<feature type="region of interest" description="Disordered" evidence="1">
    <location>
        <begin position="335"/>
        <end position="388"/>
    </location>
</feature>
<dbReference type="RefSeq" id="XP_018661544.2">
    <property type="nucleotide sequence ID" value="XM_018805373.2"/>
</dbReference>